<keyword evidence="1" id="KW-0812">Transmembrane</keyword>
<gene>
    <name evidence="3" type="ORF">ROI90_12080</name>
</gene>
<dbReference type="EMBL" id="JAWDJT010000007">
    <property type="protein sequence ID" value="MDU0371138.1"/>
    <property type="molecule type" value="Genomic_DNA"/>
</dbReference>
<evidence type="ECO:0000256" key="1">
    <source>
        <dbReference type="SAM" id="Phobius"/>
    </source>
</evidence>
<proteinExistence type="predicted"/>
<keyword evidence="1" id="KW-0472">Membrane</keyword>
<reference evidence="3 4" key="1">
    <citation type="submission" date="2023-10" db="EMBL/GenBank/DDBJ databases">
        <title>Hymenobacter endophyticus sp. nov., an isolate from the leaf tissues of wheat.</title>
        <authorList>
            <person name="Dai Y."/>
        </authorList>
    </citation>
    <scope>NUCLEOTIDE SEQUENCE [LARGE SCALE GENOMIC DNA]</scope>
    <source>
        <strain evidence="3 4">ZK17L-C2</strain>
    </source>
</reference>
<feature type="transmembrane region" description="Helical" evidence="1">
    <location>
        <begin position="38"/>
        <end position="56"/>
    </location>
</feature>
<dbReference type="InterPro" id="IPR057169">
    <property type="entry name" value="DUF7847"/>
</dbReference>
<feature type="transmembrane region" description="Helical" evidence="1">
    <location>
        <begin position="194"/>
        <end position="217"/>
    </location>
</feature>
<protein>
    <recommendedName>
        <fullName evidence="2">DUF7847 domain-containing protein</fullName>
    </recommendedName>
</protein>
<comment type="caution">
    <text evidence="3">The sequence shown here is derived from an EMBL/GenBank/DDBJ whole genome shotgun (WGS) entry which is preliminary data.</text>
</comment>
<accession>A0ABU3TID9</accession>
<feature type="transmembrane region" description="Helical" evidence="1">
    <location>
        <begin position="237"/>
        <end position="263"/>
    </location>
</feature>
<dbReference type="Pfam" id="PF25231">
    <property type="entry name" value="DUF7847"/>
    <property type="match status" value="1"/>
</dbReference>
<keyword evidence="4" id="KW-1185">Reference proteome</keyword>
<organism evidence="3 4">
    <name type="scientific">Hymenobacter endophyticus</name>
    <dbReference type="NCBI Taxonomy" id="3076335"/>
    <lineage>
        <taxon>Bacteria</taxon>
        <taxon>Pseudomonadati</taxon>
        <taxon>Bacteroidota</taxon>
        <taxon>Cytophagia</taxon>
        <taxon>Cytophagales</taxon>
        <taxon>Hymenobacteraceae</taxon>
        <taxon>Hymenobacter</taxon>
    </lineage>
</organism>
<dbReference type="RefSeq" id="WP_315998606.1">
    <property type="nucleotide sequence ID" value="NZ_JAWDJT010000007.1"/>
</dbReference>
<keyword evidence="1" id="KW-1133">Transmembrane helix</keyword>
<evidence type="ECO:0000313" key="4">
    <source>
        <dbReference type="Proteomes" id="UP001250698"/>
    </source>
</evidence>
<sequence length="305" mass="33758">MQQKFTQEAEFRQERDFGQKIGATFEFLAAHWKPLGKCLLYFVLPAAVLTGLGLGFSQTRMFSGSTFPIGLGSGRFSTLSYMGPAYWLGLLASLIGYILLGSTVYGYMRARLDTPAEQVITPRQVWQYVTRYSPMLLLSSVVTIIIVVVASMFLLIPGIYLGVALSLVWAIQVLEEGGVGYSLRRSMNLISGKWWSTFGLTVVVSIIIGMMGVIFQVPQYLAIFGKALHWDFLSSDLLMIVSGIVAAAGHQLLYSVLMVAMAFQYFNLVERKEGYGLRMQVMSLGNAPAPTVANQHLRPDDEGEY</sequence>
<feature type="transmembrane region" description="Helical" evidence="1">
    <location>
        <begin position="155"/>
        <end position="174"/>
    </location>
</feature>
<evidence type="ECO:0000313" key="3">
    <source>
        <dbReference type="EMBL" id="MDU0371138.1"/>
    </source>
</evidence>
<feature type="domain" description="DUF7847" evidence="2">
    <location>
        <begin position="141"/>
        <end position="257"/>
    </location>
</feature>
<feature type="transmembrane region" description="Helical" evidence="1">
    <location>
        <begin position="129"/>
        <end position="149"/>
    </location>
</feature>
<dbReference type="Proteomes" id="UP001250698">
    <property type="component" value="Unassembled WGS sequence"/>
</dbReference>
<feature type="transmembrane region" description="Helical" evidence="1">
    <location>
        <begin position="85"/>
        <end position="108"/>
    </location>
</feature>
<evidence type="ECO:0000259" key="2">
    <source>
        <dbReference type="Pfam" id="PF25231"/>
    </source>
</evidence>
<name>A0ABU3TID9_9BACT</name>